<dbReference type="Gene3D" id="1.10.150.240">
    <property type="entry name" value="Putative phosphatase, domain 2"/>
    <property type="match status" value="1"/>
</dbReference>
<dbReference type="Pfam" id="PF00702">
    <property type="entry name" value="Hydrolase"/>
    <property type="match status" value="1"/>
</dbReference>
<dbReference type="SFLD" id="SFLDS00003">
    <property type="entry name" value="Haloacid_Dehalogenase"/>
    <property type="match status" value="1"/>
</dbReference>
<dbReference type="InterPro" id="IPR036412">
    <property type="entry name" value="HAD-like_sf"/>
</dbReference>
<dbReference type="SFLD" id="SFLDG01129">
    <property type="entry name" value="C1.5:_HAD__Beta-PGM__Phosphata"/>
    <property type="match status" value="1"/>
</dbReference>
<dbReference type="CDD" id="cd07505">
    <property type="entry name" value="HAD_BPGM-like"/>
    <property type="match status" value="1"/>
</dbReference>
<dbReference type="EMBL" id="PRLL01000001">
    <property type="protein sequence ID" value="RYC74012.1"/>
    <property type="molecule type" value="Genomic_DNA"/>
</dbReference>
<keyword evidence="1" id="KW-0378">Hydrolase</keyword>
<comment type="caution">
    <text evidence="1">The sequence shown here is derived from an EMBL/GenBank/DDBJ whole genome shotgun (WGS) entry which is preliminary data.</text>
</comment>
<name>A0ABY0FMW1_9BACT</name>
<dbReference type="Proteomes" id="UP001191004">
    <property type="component" value="Unassembled WGS sequence"/>
</dbReference>
<dbReference type="InterPro" id="IPR006439">
    <property type="entry name" value="HAD-SF_hydro_IA"/>
</dbReference>
<accession>A0ABY0FMW1</accession>
<dbReference type="Gene3D" id="3.40.50.1000">
    <property type="entry name" value="HAD superfamily/HAD-like"/>
    <property type="match status" value="1"/>
</dbReference>
<sequence length="239" mass="27660">MRAKNQPLLTNFDLIIFDFDGTIADSLRSYRELDQQLIKDLYGVWEEIDEIIEFRDKIKNKSRSDSDDEYYLALDRKYGDGKRPLSEIYAKVSEIFPSIRSKVKPKPGVVQVIKKLKEKYNCKIGMATSSERREINFFSSNDSLIGREINLNEYFDRIVTLDDVKMPKPDPEVYQQLINFYAVPPEKVLVFEDSLLGVTAAKTAGTIVIAIEDAHNTRDLDKIRNLADFSITEWKELVF</sequence>
<dbReference type="SUPFAM" id="SSF56784">
    <property type="entry name" value="HAD-like"/>
    <property type="match status" value="1"/>
</dbReference>
<dbReference type="PANTHER" id="PTHR18901">
    <property type="entry name" value="2-DEOXYGLUCOSE-6-PHOSPHATE PHOSPHATASE 2"/>
    <property type="match status" value="1"/>
</dbReference>
<dbReference type="PRINTS" id="PR00413">
    <property type="entry name" value="HADHALOGNASE"/>
</dbReference>
<dbReference type="RefSeq" id="WP_164998449.1">
    <property type="nucleotide sequence ID" value="NZ_PRLL01000001.1"/>
</dbReference>
<dbReference type="InterPro" id="IPR023198">
    <property type="entry name" value="PGP-like_dom2"/>
</dbReference>
<gene>
    <name evidence="1" type="ORF">G3KMM_00056</name>
</gene>
<keyword evidence="2" id="KW-1185">Reference proteome</keyword>
<evidence type="ECO:0000313" key="2">
    <source>
        <dbReference type="Proteomes" id="UP001191004"/>
    </source>
</evidence>
<dbReference type="PANTHER" id="PTHR18901:SF38">
    <property type="entry name" value="PSEUDOURIDINE-5'-PHOSPHATASE"/>
    <property type="match status" value="1"/>
</dbReference>
<dbReference type="NCBIfam" id="TIGR01509">
    <property type="entry name" value="HAD-SF-IA-v3"/>
    <property type="match status" value="1"/>
</dbReference>
<dbReference type="InterPro" id="IPR023214">
    <property type="entry name" value="HAD_sf"/>
</dbReference>
<dbReference type="EC" id="3.1.3.-" evidence="1"/>
<dbReference type="GO" id="GO:0016787">
    <property type="term" value="F:hydrolase activity"/>
    <property type="evidence" value="ECO:0007669"/>
    <property type="project" value="UniProtKB-KW"/>
</dbReference>
<proteinExistence type="predicted"/>
<reference evidence="1 2" key="1">
    <citation type="journal article" date="2018" name="bioRxiv">
        <title>Evidence of independent acquisition and adaption of ultra-small bacteria to human hosts across the highly diverse yet reduced genomes of the phylum Saccharibacteria.</title>
        <authorList>
            <person name="McLean J.S."/>
            <person name="Bor B."/>
            <person name="To T.T."/>
            <person name="Liu Q."/>
            <person name="Kearns K.A."/>
            <person name="Solden L.M."/>
            <person name="Wrighton K.C."/>
            <person name="He X."/>
            <person name="Shi W."/>
        </authorList>
    </citation>
    <scope>NUCLEOTIDE SEQUENCE [LARGE SCALE GENOMIC DNA]</scope>
    <source>
        <strain evidence="1 2">TM7_KMM_G3_1_HOT_351</strain>
    </source>
</reference>
<protein>
    <submittedName>
        <fullName evidence="1">Phosphorylated carbohydrates phosphatase</fullName>
        <ecNumber evidence="1">3.1.3.-</ecNumber>
    </submittedName>
</protein>
<evidence type="ECO:0000313" key="1">
    <source>
        <dbReference type="EMBL" id="RYC74012.1"/>
    </source>
</evidence>
<organism evidence="1 2">
    <name type="scientific">Candidatus Nanosyncoccus nanoralicus</name>
    <dbReference type="NCBI Taxonomy" id="2171996"/>
    <lineage>
        <taxon>Bacteria</taxon>
        <taxon>Candidatus Saccharimonadota</taxon>
        <taxon>Candidatus Nanosyncoccalia</taxon>
        <taxon>Candidatus Nanosyncoccales</taxon>
        <taxon>Candidatus Nanosyncoccaceae</taxon>
        <taxon>Candidatus Nanosyncoccus</taxon>
    </lineage>
</organism>
<reference evidence="1 2" key="2">
    <citation type="journal article" date="2020" name="Cell Rep.">
        <title>Acquisition and Adaptation of Ultra-small Parasitic Reduced Genome Bacteria to Mammalian Hosts.</title>
        <authorList>
            <person name="McLean J.S."/>
            <person name="Bor B."/>
            <person name="Kerns K.A."/>
            <person name="Liu Q."/>
            <person name="To T.T."/>
            <person name="Solden L."/>
            <person name="Hendrickson E.L."/>
            <person name="Wrighton K."/>
            <person name="Shi W."/>
            <person name="He X."/>
        </authorList>
    </citation>
    <scope>NUCLEOTIDE SEQUENCE [LARGE SCALE GENOMIC DNA]</scope>
    <source>
        <strain evidence="1 2">TM7_KMM_G3_1_HOT_351</strain>
    </source>
</reference>